<sequence length="76" mass="8492">MEEPDIPLRVLLSGPKPKKDDSSIKQVYTWKWVTSVSPTKTKPNKKLRGGLAAPFTTSAFVKNLMHTSPNEVHFSP</sequence>
<organism evidence="2 3">
    <name type="scientific">Parasponia andersonii</name>
    <name type="common">Sponia andersonii</name>
    <dbReference type="NCBI Taxonomy" id="3476"/>
    <lineage>
        <taxon>Eukaryota</taxon>
        <taxon>Viridiplantae</taxon>
        <taxon>Streptophyta</taxon>
        <taxon>Embryophyta</taxon>
        <taxon>Tracheophyta</taxon>
        <taxon>Spermatophyta</taxon>
        <taxon>Magnoliopsida</taxon>
        <taxon>eudicotyledons</taxon>
        <taxon>Gunneridae</taxon>
        <taxon>Pentapetalae</taxon>
        <taxon>rosids</taxon>
        <taxon>fabids</taxon>
        <taxon>Rosales</taxon>
        <taxon>Cannabaceae</taxon>
        <taxon>Parasponia</taxon>
    </lineage>
</organism>
<evidence type="ECO:0000256" key="1">
    <source>
        <dbReference type="SAM" id="MobiDB-lite"/>
    </source>
</evidence>
<accession>A0A2P5E0W4</accession>
<protein>
    <submittedName>
        <fullName evidence="2">Uncharacterized protein</fullName>
    </submittedName>
</protein>
<evidence type="ECO:0000313" key="3">
    <source>
        <dbReference type="Proteomes" id="UP000237105"/>
    </source>
</evidence>
<keyword evidence="3" id="KW-1185">Reference proteome</keyword>
<feature type="region of interest" description="Disordered" evidence="1">
    <location>
        <begin position="1"/>
        <end position="21"/>
    </location>
</feature>
<dbReference type="EMBL" id="JXTB01000005">
    <property type="protein sequence ID" value="PON79173.1"/>
    <property type="molecule type" value="Genomic_DNA"/>
</dbReference>
<reference evidence="3" key="1">
    <citation type="submission" date="2016-06" db="EMBL/GenBank/DDBJ databases">
        <title>Parallel loss of symbiosis genes in relatives of nitrogen-fixing non-legume Parasponia.</title>
        <authorList>
            <person name="Van Velzen R."/>
            <person name="Holmer R."/>
            <person name="Bu F."/>
            <person name="Rutten L."/>
            <person name="Van Zeijl A."/>
            <person name="Liu W."/>
            <person name="Santuari L."/>
            <person name="Cao Q."/>
            <person name="Sharma T."/>
            <person name="Shen D."/>
            <person name="Roswanjaya Y."/>
            <person name="Wardhani T."/>
            <person name="Kalhor M.S."/>
            <person name="Jansen J."/>
            <person name="Van den Hoogen J."/>
            <person name="Gungor B."/>
            <person name="Hartog M."/>
            <person name="Hontelez J."/>
            <person name="Verver J."/>
            <person name="Yang W.-C."/>
            <person name="Schijlen E."/>
            <person name="Repin R."/>
            <person name="Schilthuizen M."/>
            <person name="Schranz E."/>
            <person name="Heidstra R."/>
            <person name="Miyata K."/>
            <person name="Fedorova E."/>
            <person name="Kohlen W."/>
            <person name="Bisseling T."/>
            <person name="Smit S."/>
            <person name="Geurts R."/>
        </authorList>
    </citation>
    <scope>NUCLEOTIDE SEQUENCE [LARGE SCALE GENOMIC DNA]</scope>
    <source>
        <strain evidence="3">cv. WU1-14</strain>
    </source>
</reference>
<dbReference type="AlphaFoldDB" id="A0A2P5E0W4"/>
<gene>
    <name evidence="2" type="ORF">PanWU01x14_012890</name>
</gene>
<comment type="caution">
    <text evidence="2">The sequence shown here is derived from an EMBL/GenBank/DDBJ whole genome shotgun (WGS) entry which is preliminary data.</text>
</comment>
<name>A0A2P5E0W4_PARAD</name>
<dbReference type="Proteomes" id="UP000237105">
    <property type="component" value="Unassembled WGS sequence"/>
</dbReference>
<proteinExistence type="predicted"/>
<evidence type="ECO:0000313" key="2">
    <source>
        <dbReference type="EMBL" id="PON79173.1"/>
    </source>
</evidence>